<accession>A0A645IPQ4</accession>
<sequence length="116" mass="13671">MKERWHDIRHFDADIFFRTEFFDLDRNEYGNEPDEHALRTQIGHIDACHTGFTDHQRACDQEETNQCINGVHQRRFHLQVLGVIICKEDNDPDGQQIHRELVRQIDGGIDQTISSE</sequence>
<dbReference type="EMBL" id="VSSQ01114403">
    <property type="protein sequence ID" value="MPN50324.1"/>
    <property type="molecule type" value="Genomic_DNA"/>
</dbReference>
<proteinExistence type="predicted"/>
<comment type="caution">
    <text evidence="1">The sequence shown here is derived from an EMBL/GenBank/DDBJ whole genome shotgun (WGS) entry which is preliminary data.</text>
</comment>
<gene>
    <name evidence="1" type="ORF">SDC9_197950</name>
</gene>
<dbReference type="AlphaFoldDB" id="A0A645IPQ4"/>
<organism evidence="1">
    <name type="scientific">bioreactor metagenome</name>
    <dbReference type="NCBI Taxonomy" id="1076179"/>
    <lineage>
        <taxon>unclassified sequences</taxon>
        <taxon>metagenomes</taxon>
        <taxon>ecological metagenomes</taxon>
    </lineage>
</organism>
<evidence type="ECO:0000313" key="1">
    <source>
        <dbReference type="EMBL" id="MPN50324.1"/>
    </source>
</evidence>
<reference evidence="1" key="1">
    <citation type="submission" date="2019-08" db="EMBL/GenBank/DDBJ databases">
        <authorList>
            <person name="Kucharzyk K."/>
            <person name="Murdoch R.W."/>
            <person name="Higgins S."/>
            <person name="Loffler F."/>
        </authorList>
    </citation>
    <scope>NUCLEOTIDE SEQUENCE</scope>
</reference>
<protein>
    <submittedName>
        <fullName evidence="1">Uncharacterized protein</fullName>
    </submittedName>
</protein>
<name>A0A645IPQ4_9ZZZZ</name>